<reference evidence="2 3" key="1">
    <citation type="journal article" date="2015" name="Stand. Genomic Sci.">
        <title>Genomic Encyclopedia of Bacterial and Archaeal Type Strains, Phase III: the genomes of soil and plant-associated and newly described type strains.</title>
        <authorList>
            <person name="Whitman W.B."/>
            <person name="Woyke T."/>
            <person name="Klenk H.P."/>
            <person name="Zhou Y."/>
            <person name="Lilburn T.G."/>
            <person name="Beck B.J."/>
            <person name="De Vos P."/>
            <person name="Vandamme P."/>
            <person name="Eisen J.A."/>
            <person name="Garrity G."/>
            <person name="Hugenholtz P."/>
            <person name="Kyrpides N.C."/>
        </authorList>
    </citation>
    <scope>NUCLEOTIDE SEQUENCE [LARGE SCALE GENOMIC DNA]</scope>
    <source>
        <strain evidence="2 3">CV2</strain>
    </source>
</reference>
<dbReference type="EMBL" id="SGWW01000003">
    <property type="protein sequence ID" value="RZS56545.1"/>
    <property type="molecule type" value="Genomic_DNA"/>
</dbReference>
<dbReference type="Proteomes" id="UP000293519">
    <property type="component" value="Unassembled WGS sequence"/>
</dbReference>
<comment type="caution">
    <text evidence="2">The sequence shown here is derived from an EMBL/GenBank/DDBJ whole genome shotgun (WGS) entry which is preliminary data.</text>
</comment>
<keyword evidence="3" id="KW-1185">Reference proteome</keyword>
<gene>
    <name evidence="2" type="ORF">EV141_2009</name>
</gene>
<feature type="transmembrane region" description="Helical" evidence="1">
    <location>
        <begin position="233"/>
        <end position="253"/>
    </location>
</feature>
<evidence type="ECO:0000313" key="2">
    <source>
        <dbReference type="EMBL" id="RZS56545.1"/>
    </source>
</evidence>
<feature type="transmembrane region" description="Helical" evidence="1">
    <location>
        <begin position="147"/>
        <end position="166"/>
    </location>
</feature>
<dbReference type="RefSeq" id="WP_130485773.1">
    <property type="nucleotide sequence ID" value="NZ_SGWW01000003.1"/>
</dbReference>
<feature type="transmembrane region" description="Helical" evidence="1">
    <location>
        <begin position="332"/>
        <end position="356"/>
    </location>
</feature>
<keyword evidence="1" id="KW-0812">Transmembrane</keyword>
<dbReference type="Pfam" id="PF19877">
    <property type="entry name" value="DUF6350"/>
    <property type="match status" value="1"/>
</dbReference>
<keyword evidence="1" id="KW-1133">Transmembrane helix</keyword>
<evidence type="ECO:0000313" key="3">
    <source>
        <dbReference type="Proteomes" id="UP000293519"/>
    </source>
</evidence>
<keyword evidence="1" id="KW-0472">Membrane</keyword>
<dbReference type="OrthoDB" id="3742900at2"/>
<feature type="transmembrane region" description="Helical" evidence="1">
    <location>
        <begin position="295"/>
        <end position="320"/>
    </location>
</feature>
<dbReference type="AlphaFoldDB" id="A0A4Q7LPC8"/>
<organism evidence="2 3">
    <name type="scientific">Microcella putealis</name>
    <dbReference type="NCBI Taxonomy" id="337005"/>
    <lineage>
        <taxon>Bacteria</taxon>
        <taxon>Bacillati</taxon>
        <taxon>Actinomycetota</taxon>
        <taxon>Actinomycetes</taxon>
        <taxon>Micrococcales</taxon>
        <taxon>Microbacteriaceae</taxon>
        <taxon>Microcella</taxon>
    </lineage>
</organism>
<feature type="transmembrane region" description="Helical" evidence="1">
    <location>
        <begin position="376"/>
        <end position="401"/>
    </location>
</feature>
<feature type="transmembrane region" description="Helical" evidence="1">
    <location>
        <begin position="83"/>
        <end position="102"/>
    </location>
</feature>
<sequence length="409" mass="41396">MTRRATAFFSALEALLVVAAGAGIPLTLLTVMWAVQFEFQVDLIDLWKAGAIIWMLGHGVAVTIQLDPETVAQLGIEAAAEPFTLTLALTGFLVITTLLGVRLGRRLRTHPHRILGEVVAVTGVVALSALIQWLVSSPGAALDPVQATLFPGLVYGLGLAIGSIGATNAARERLRTEWARIPALARGIAGVVLRAGVATAATIVAVAAVLTTIALFAGFADVIALYQATQSGILGGLALTLGQLALLPTFVIWTASWLVGPGFAIGAGSSVSPLGVSLGPLPAIPALGALPEPGFAPGLIVLIAPAVAAFLAGVLLRGRLLDVLGGDRRPEGWAVLTGVLAGLVAALVMAALAFLATGAAGPGRLAVVGPDPLDVGLWMLVTAAITTPLGLLAGSATTAVAERLLASRS</sequence>
<accession>A0A4Q7LPC8</accession>
<dbReference type="InterPro" id="IPR045931">
    <property type="entry name" value="DUF6350"/>
</dbReference>
<evidence type="ECO:0000256" key="1">
    <source>
        <dbReference type="SAM" id="Phobius"/>
    </source>
</evidence>
<proteinExistence type="predicted"/>
<feature type="transmembrane region" description="Helical" evidence="1">
    <location>
        <begin position="114"/>
        <end position="135"/>
    </location>
</feature>
<name>A0A4Q7LPC8_9MICO</name>
<protein>
    <submittedName>
        <fullName evidence="2">Uncharacterized protein</fullName>
    </submittedName>
</protein>